<dbReference type="Pfam" id="PF00657">
    <property type="entry name" value="Lipase_GDSL"/>
    <property type="match status" value="1"/>
</dbReference>
<gene>
    <name evidence="2" type="ORF">IC620_09110</name>
</gene>
<sequence length="265" mass="30170">MRRAYGMMLSIFMLAMVLAVPQQAVAADDQEIQGSALRYTAIGDSIGFGFGGILGYVPRYQYYISIDNKKWVIVHNESVGGWKSDQLLKALQNDSGMRKNIARADVLTYEIGGNDMRAARNKYIKGTCGGADNQDCMRDTVARLKDEWVQITDIIIELRNGDTSNFKTMNLYNPYVKEDKKAKSHDGTKSRFEVFKPYLDEFNQFIEEKQSMGYLMADVYTEFNGDSHEEDPVQAGYIFIDGLHPNDKGYKKIAQTFRKLGYDEF</sequence>
<feature type="signal peptide" evidence="1">
    <location>
        <begin position="1"/>
        <end position="26"/>
    </location>
</feature>
<dbReference type="SUPFAM" id="SSF52266">
    <property type="entry name" value="SGNH hydrolase"/>
    <property type="match status" value="1"/>
</dbReference>
<reference evidence="2" key="1">
    <citation type="submission" date="2020-09" db="EMBL/GenBank/DDBJ databases">
        <title>A novel bacterium of genus Hazenella, isolated from South China Sea.</title>
        <authorList>
            <person name="Huang H."/>
            <person name="Mo K."/>
            <person name="Hu Y."/>
        </authorList>
    </citation>
    <scope>NUCLEOTIDE SEQUENCE</scope>
    <source>
        <strain evidence="2">IB182357</strain>
    </source>
</reference>
<evidence type="ECO:0000313" key="3">
    <source>
        <dbReference type="Proteomes" id="UP000661691"/>
    </source>
</evidence>
<evidence type="ECO:0008006" key="4">
    <source>
        <dbReference type="Google" id="ProtNLM"/>
    </source>
</evidence>
<name>A0A926RXH0_9BACL</name>
<evidence type="ECO:0000256" key="1">
    <source>
        <dbReference type="SAM" id="SignalP"/>
    </source>
</evidence>
<feature type="chain" id="PRO_5037525863" description="SGNH hydrolase-type esterase domain-containing protein" evidence="1">
    <location>
        <begin position="27"/>
        <end position="265"/>
    </location>
</feature>
<dbReference type="Gene3D" id="3.40.50.1110">
    <property type="entry name" value="SGNH hydrolase"/>
    <property type="match status" value="1"/>
</dbReference>
<dbReference type="PANTHER" id="PTHR30383:SF5">
    <property type="entry name" value="SGNH HYDROLASE-TYPE ESTERASE DOMAIN-CONTAINING PROTEIN"/>
    <property type="match status" value="1"/>
</dbReference>
<dbReference type="AlphaFoldDB" id="A0A926RXH0"/>
<dbReference type="InterPro" id="IPR051532">
    <property type="entry name" value="Ester_Hydrolysis_Enzymes"/>
</dbReference>
<dbReference type="InterPro" id="IPR001087">
    <property type="entry name" value="GDSL"/>
</dbReference>
<dbReference type="InterPro" id="IPR036514">
    <property type="entry name" value="SGNH_hydro_sf"/>
</dbReference>
<organism evidence="2 3">
    <name type="scientific">Polycladospora coralii</name>
    <dbReference type="NCBI Taxonomy" id="2771432"/>
    <lineage>
        <taxon>Bacteria</taxon>
        <taxon>Bacillati</taxon>
        <taxon>Bacillota</taxon>
        <taxon>Bacilli</taxon>
        <taxon>Bacillales</taxon>
        <taxon>Thermoactinomycetaceae</taxon>
        <taxon>Polycladospora</taxon>
    </lineage>
</organism>
<dbReference type="GO" id="GO:0004622">
    <property type="term" value="F:phosphatidylcholine lysophospholipase activity"/>
    <property type="evidence" value="ECO:0007669"/>
    <property type="project" value="TreeGrafter"/>
</dbReference>
<dbReference type="PANTHER" id="PTHR30383">
    <property type="entry name" value="THIOESTERASE 1/PROTEASE 1/LYSOPHOSPHOLIPASE L1"/>
    <property type="match status" value="1"/>
</dbReference>
<keyword evidence="1" id="KW-0732">Signal</keyword>
<dbReference type="EMBL" id="JACXAH010000011">
    <property type="protein sequence ID" value="MBD1372511.1"/>
    <property type="molecule type" value="Genomic_DNA"/>
</dbReference>
<keyword evidence="3" id="KW-1185">Reference proteome</keyword>
<comment type="caution">
    <text evidence="2">The sequence shown here is derived from an EMBL/GenBank/DDBJ whole genome shotgun (WGS) entry which is preliminary data.</text>
</comment>
<dbReference type="RefSeq" id="WP_191140439.1">
    <property type="nucleotide sequence ID" value="NZ_JACXAG020000006.1"/>
</dbReference>
<evidence type="ECO:0000313" key="2">
    <source>
        <dbReference type="EMBL" id="MBD1372511.1"/>
    </source>
</evidence>
<accession>A0A926RXH0</accession>
<proteinExistence type="predicted"/>
<protein>
    <recommendedName>
        <fullName evidence="4">SGNH hydrolase-type esterase domain-containing protein</fullName>
    </recommendedName>
</protein>
<dbReference type="Proteomes" id="UP000661691">
    <property type="component" value="Unassembled WGS sequence"/>
</dbReference>